<dbReference type="NCBIfam" id="NF002839">
    <property type="entry name" value="PRK03072.1"/>
    <property type="match status" value="1"/>
</dbReference>
<keyword evidence="15" id="KW-1185">Reference proteome</keyword>
<dbReference type="GO" id="GO:0005886">
    <property type="term" value="C:plasma membrane"/>
    <property type="evidence" value="ECO:0007669"/>
    <property type="project" value="UniProtKB-SubCell"/>
</dbReference>
<dbReference type="Pfam" id="PF01435">
    <property type="entry name" value="Peptidase_M48"/>
    <property type="match status" value="1"/>
</dbReference>
<comment type="subcellular location">
    <subcellularLocation>
        <location evidence="1 12">Cell membrane</location>
        <topology evidence="1 12">Multi-pass membrane protein</topology>
    </subcellularLocation>
</comment>
<feature type="transmembrane region" description="Helical" evidence="12">
    <location>
        <begin position="181"/>
        <end position="201"/>
    </location>
</feature>
<organism evidence="14 15">
    <name type="scientific">Rhodococcoides fascians</name>
    <name type="common">Rhodococcus fascians</name>
    <dbReference type="NCBI Taxonomy" id="1828"/>
    <lineage>
        <taxon>Bacteria</taxon>
        <taxon>Bacillati</taxon>
        <taxon>Actinomycetota</taxon>
        <taxon>Actinomycetes</taxon>
        <taxon>Mycobacteriales</taxon>
        <taxon>Nocardiaceae</taxon>
        <taxon>Rhodococcoides</taxon>
    </lineage>
</organism>
<evidence type="ECO:0000256" key="9">
    <source>
        <dbReference type="ARBA" id="ARBA00022989"/>
    </source>
</evidence>
<dbReference type="EMBL" id="CP015220">
    <property type="protein sequence ID" value="AMY21792.1"/>
    <property type="molecule type" value="Genomic_DNA"/>
</dbReference>
<feature type="binding site" evidence="12">
    <location>
        <position position="138"/>
    </location>
    <ligand>
        <name>Zn(2+)</name>
        <dbReference type="ChEBI" id="CHEBI:29105"/>
        <note>catalytic</note>
    </ligand>
</feature>
<comment type="cofactor">
    <cofactor evidence="12">
        <name>Zn(2+)</name>
        <dbReference type="ChEBI" id="CHEBI:29105"/>
    </cofactor>
    <text evidence="12">Binds 1 zinc ion per subunit.</text>
</comment>
<evidence type="ECO:0000256" key="7">
    <source>
        <dbReference type="ARBA" id="ARBA00022801"/>
    </source>
</evidence>
<evidence type="ECO:0000313" key="15">
    <source>
        <dbReference type="Proteomes" id="UP000076038"/>
    </source>
</evidence>
<evidence type="ECO:0000256" key="4">
    <source>
        <dbReference type="ARBA" id="ARBA00022670"/>
    </source>
</evidence>
<name>A0A143QH22_RHOFA</name>
<dbReference type="InterPro" id="IPR001915">
    <property type="entry name" value="Peptidase_M48"/>
</dbReference>
<dbReference type="RefSeq" id="WP_048316187.1">
    <property type="nucleotide sequence ID" value="NZ_CP015220.1"/>
</dbReference>
<evidence type="ECO:0000256" key="3">
    <source>
        <dbReference type="ARBA" id="ARBA00022475"/>
    </source>
</evidence>
<dbReference type="InterPro" id="IPR050083">
    <property type="entry name" value="HtpX_protease"/>
</dbReference>
<evidence type="ECO:0000256" key="11">
    <source>
        <dbReference type="ARBA" id="ARBA00023136"/>
    </source>
</evidence>
<evidence type="ECO:0000256" key="6">
    <source>
        <dbReference type="ARBA" id="ARBA00022723"/>
    </source>
</evidence>
<evidence type="ECO:0000259" key="13">
    <source>
        <dbReference type="Pfam" id="PF01435"/>
    </source>
</evidence>
<evidence type="ECO:0000256" key="8">
    <source>
        <dbReference type="ARBA" id="ARBA00022833"/>
    </source>
</evidence>
<dbReference type="PATRIC" id="fig|1653479.3.peg.480"/>
<feature type="transmembrane region" description="Helical" evidence="12">
    <location>
        <begin position="7"/>
        <end position="26"/>
    </location>
</feature>
<dbReference type="AlphaFoldDB" id="A0A143QH22"/>
<evidence type="ECO:0000256" key="10">
    <source>
        <dbReference type="ARBA" id="ARBA00023049"/>
    </source>
</evidence>
<dbReference type="EC" id="3.4.24.-" evidence="12"/>
<dbReference type="OrthoDB" id="15218at2"/>
<evidence type="ECO:0000313" key="14">
    <source>
        <dbReference type="EMBL" id="AMY21792.1"/>
    </source>
</evidence>
<feature type="active site" evidence="12">
    <location>
        <position position="135"/>
    </location>
</feature>
<dbReference type="KEGG" id="rhs:A3Q41_00472"/>
<proteinExistence type="inferred from homology"/>
<dbReference type="GO" id="GO:0008270">
    <property type="term" value="F:zinc ion binding"/>
    <property type="evidence" value="ECO:0007669"/>
    <property type="project" value="UniProtKB-UniRule"/>
</dbReference>
<dbReference type="PANTHER" id="PTHR43221">
    <property type="entry name" value="PROTEASE HTPX"/>
    <property type="match status" value="1"/>
</dbReference>
<comment type="similarity">
    <text evidence="2 12">Belongs to the peptidase M48B family.</text>
</comment>
<dbReference type="Proteomes" id="UP000076038">
    <property type="component" value="Chromosome"/>
</dbReference>
<keyword evidence="3 12" id="KW-1003">Cell membrane</keyword>
<keyword evidence="4 12" id="KW-0645">Protease</keyword>
<feature type="binding site" evidence="12">
    <location>
        <position position="134"/>
    </location>
    <ligand>
        <name>Zn(2+)</name>
        <dbReference type="ChEBI" id="CHEBI:29105"/>
        <note>catalytic</note>
    </ligand>
</feature>
<sequence>MNSYANGAKTFGLLVGMSALIVFIGSLFGNSMILIGSIVLAVSVNGYAYFNSAKMALKSMHAVPVSELEQPAMYRIVRELATTAHQPMPALYVSPTNNPNAFATGRNPRNAAVCCTEGILRILDERELRAVLGHELSHVYNRDILISSVAGAMASVISGLANLAFFANVFGGRGNGGPNPLALLLVSMLGPIAASLVRLAVSRSREYQADQSGAELTGDPLALASALRKLEQGVQLAPLPPEPRLAAESHLMIANPFRIGDKAGALFATHPPMADRIERLERMAGHRPY</sequence>
<keyword evidence="5 12" id="KW-0812">Transmembrane</keyword>
<keyword evidence="10 12" id="KW-0482">Metalloprotease</keyword>
<dbReference type="GO" id="GO:0006508">
    <property type="term" value="P:proteolysis"/>
    <property type="evidence" value="ECO:0007669"/>
    <property type="project" value="UniProtKB-KW"/>
</dbReference>
<protein>
    <recommendedName>
        <fullName evidence="12">Protease HtpX homolog</fullName>
        <ecNumber evidence="12">3.4.24.-</ecNumber>
    </recommendedName>
</protein>
<evidence type="ECO:0000256" key="1">
    <source>
        <dbReference type="ARBA" id="ARBA00004651"/>
    </source>
</evidence>
<evidence type="ECO:0000256" key="12">
    <source>
        <dbReference type="HAMAP-Rule" id="MF_00188"/>
    </source>
</evidence>
<accession>A0A143QH22</accession>
<reference evidence="14 15" key="1">
    <citation type="journal article" date="2016" name="Genome Announc.">
        <title>Complete Genome and Plasmid Sequences for Rhodococcus fascians D188 and Draft Sequences for Rhodococcus Isolates PBTS 1 and PBTS 2.</title>
        <authorList>
            <person name="Stamler R.A."/>
            <person name="Vereecke D."/>
            <person name="Zhang Y."/>
            <person name="Schilkey F."/>
            <person name="Devitt N."/>
            <person name="Randall J.J."/>
        </authorList>
    </citation>
    <scope>NUCLEOTIDE SEQUENCE [LARGE SCALE GENOMIC DNA]</scope>
    <source>
        <strain evidence="14 15">PBTS2</strain>
    </source>
</reference>
<keyword evidence="7 12" id="KW-0378">Hydrolase</keyword>
<keyword evidence="6 12" id="KW-0479">Metal-binding</keyword>
<feature type="transmembrane region" description="Helical" evidence="12">
    <location>
        <begin position="32"/>
        <end position="50"/>
    </location>
</feature>
<dbReference type="HAMAP" id="MF_00188">
    <property type="entry name" value="Pept_M48_protease_HtpX"/>
    <property type="match status" value="1"/>
</dbReference>
<keyword evidence="11 12" id="KW-0472">Membrane</keyword>
<dbReference type="GO" id="GO:0004222">
    <property type="term" value="F:metalloendopeptidase activity"/>
    <property type="evidence" value="ECO:0007669"/>
    <property type="project" value="UniProtKB-UniRule"/>
</dbReference>
<feature type="transmembrane region" description="Helical" evidence="12">
    <location>
        <begin position="144"/>
        <end position="169"/>
    </location>
</feature>
<gene>
    <name evidence="12" type="primary">htpX</name>
    <name evidence="14" type="ORF">A3Q41_00472</name>
</gene>
<dbReference type="Gene3D" id="3.30.2010.10">
    <property type="entry name" value="Metalloproteases ('zincins'), catalytic domain"/>
    <property type="match status" value="1"/>
</dbReference>
<evidence type="ECO:0000256" key="2">
    <source>
        <dbReference type="ARBA" id="ARBA00009779"/>
    </source>
</evidence>
<keyword evidence="9 12" id="KW-1133">Transmembrane helix</keyword>
<keyword evidence="8 12" id="KW-0862">Zinc</keyword>
<reference evidence="15" key="2">
    <citation type="submission" date="2016-04" db="EMBL/GenBank/DDBJ databases">
        <title>Complete Genome and Plasmid Sequences for Rhodococcus fascians D188 and Draft Sequences for Rhodococcus spp. Isolates PBTS 1 and PBTS 2.</title>
        <authorList>
            <person name="Stamer R."/>
            <person name="Vereecke D."/>
            <person name="Zhang Y."/>
            <person name="Schilkey F."/>
            <person name="Devitt N."/>
            <person name="Randall J."/>
        </authorList>
    </citation>
    <scope>NUCLEOTIDE SEQUENCE [LARGE SCALE GENOMIC DNA]</scope>
    <source>
        <strain evidence="15">PBTS2</strain>
    </source>
</reference>
<evidence type="ECO:0000256" key="5">
    <source>
        <dbReference type="ARBA" id="ARBA00022692"/>
    </source>
</evidence>
<dbReference type="InterPro" id="IPR022919">
    <property type="entry name" value="Pept_M48_protease_HtpX"/>
</dbReference>
<feature type="domain" description="Peptidase M48" evidence="13">
    <location>
        <begin position="68"/>
        <end position="283"/>
    </location>
</feature>
<feature type="binding site" evidence="12">
    <location>
        <position position="206"/>
    </location>
    <ligand>
        <name>Zn(2+)</name>
        <dbReference type="ChEBI" id="CHEBI:29105"/>
        <note>catalytic</note>
    </ligand>
</feature>
<dbReference type="PANTHER" id="PTHR43221:SF1">
    <property type="entry name" value="PROTEASE HTPX"/>
    <property type="match status" value="1"/>
</dbReference>